<accession>A0A834HSM6</accession>
<comment type="caution">
    <text evidence="1">The sequence shown here is derived from an EMBL/GenBank/DDBJ whole genome shotgun (WGS) entry which is preliminary data.</text>
</comment>
<protein>
    <submittedName>
        <fullName evidence="1">Uncharacterized protein</fullName>
    </submittedName>
</protein>
<sequence>MKVRTRCQKFVFCFFSAAVSTERNKRNGLGPSRIFTSIEGADRDCSWAGDVEREGGGGALRRAKVSRGGSEIRAGRGVSVVCFSFVINFGGAMKEK</sequence>
<proteinExistence type="predicted"/>
<dbReference type="Proteomes" id="UP000625711">
    <property type="component" value="Unassembled WGS sequence"/>
</dbReference>
<dbReference type="EMBL" id="JAACXV010014493">
    <property type="protein sequence ID" value="KAF7266843.1"/>
    <property type="molecule type" value="Genomic_DNA"/>
</dbReference>
<reference evidence="1" key="1">
    <citation type="submission" date="2020-08" db="EMBL/GenBank/DDBJ databases">
        <title>Genome sequencing and assembly of the red palm weevil Rhynchophorus ferrugineus.</title>
        <authorList>
            <person name="Dias G.B."/>
            <person name="Bergman C.M."/>
            <person name="Manee M."/>
        </authorList>
    </citation>
    <scope>NUCLEOTIDE SEQUENCE</scope>
    <source>
        <strain evidence="1">AA-2017</strain>
        <tissue evidence="1">Whole larva</tissue>
    </source>
</reference>
<keyword evidence="2" id="KW-1185">Reference proteome</keyword>
<name>A0A834HSM6_RHYFE</name>
<gene>
    <name evidence="1" type="ORF">GWI33_019871</name>
</gene>
<dbReference type="AlphaFoldDB" id="A0A834HSM6"/>
<evidence type="ECO:0000313" key="2">
    <source>
        <dbReference type="Proteomes" id="UP000625711"/>
    </source>
</evidence>
<organism evidence="1 2">
    <name type="scientific">Rhynchophorus ferrugineus</name>
    <name type="common">Red palm weevil</name>
    <name type="synonym">Curculio ferrugineus</name>
    <dbReference type="NCBI Taxonomy" id="354439"/>
    <lineage>
        <taxon>Eukaryota</taxon>
        <taxon>Metazoa</taxon>
        <taxon>Ecdysozoa</taxon>
        <taxon>Arthropoda</taxon>
        <taxon>Hexapoda</taxon>
        <taxon>Insecta</taxon>
        <taxon>Pterygota</taxon>
        <taxon>Neoptera</taxon>
        <taxon>Endopterygota</taxon>
        <taxon>Coleoptera</taxon>
        <taxon>Polyphaga</taxon>
        <taxon>Cucujiformia</taxon>
        <taxon>Curculionidae</taxon>
        <taxon>Dryophthorinae</taxon>
        <taxon>Rhynchophorus</taxon>
    </lineage>
</organism>
<evidence type="ECO:0000313" key="1">
    <source>
        <dbReference type="EMBL" id="KAF7266843.1"/>
    </source>
</evidence>